<protein>
    <submittedName>
        <fullName evidence="1">Uncharacterized protein</fullName>
    </submittedName>
</protein>
<evidence type="ECO:0000313" key="2">
    <source>
        <dbReference type="Proteomes" id="UP000633136"/>
    </source>
</evidence>
<dbReference type="RefSeq" id="WP_188682407.1">
    <property type="nucleotide sequence ID" value="NZ_BMIS01000001.1"/>
</dbReference>
<reference evidence="1" key="2">
    <citation type="submission" date="2020-09" db="EMBL/GenBank/DDBJ databases">
        <authorList>
            <person name="Sun Q."/>
            <person name="Zhou Y."/>
        </authorList>
    </citation>
    <scope>NUCLEOTIDE SEQUENCE</scope>
    <source>
        <strain evidence="1">CGMCC 1.15388</strain>
    </source>
</reference>
<sequence length="245" mass="26041">MPENQEALSGFIEGHVAPSLQELRILQKAPSHRALIRKALSSRTVEVRTVDQTDVFVFGGTVIGGMDHRVTTLVSSHARRVAADETLTRRHLELQNLPVPQEDQPLPDGLDIRAYVAGPQVVAAVAYVPLAALEEQLPPEEILDSEQLASLRSGPANPEGGIAVDVTELLDPSLTELAADALWSVPGLAAGAVDLWVPQLDSAAEAVVLSLDVEASVVTHHLPALGEARDVAGAIVDQLLIRASR</sequence>
<comment type="caution">
    <text evidence="1">The sequence shown here is derived from an EMBL/GenBank/DDBJ whole genome shotgun (WGS) entry which is preliminary data.</text>
</comment>
<keyword evidence="2" id="KW-1185">Reference proteome</keyword>
<accession>A0A917ALH1</accession>
<gene>
    <name evidence="1" type="ORF">GCM10011401_04270</name>
</gene>
<reference evidence="1" key="1">
    <citation type="journal article" date="2014" name="Int. J. Syst. Evol. Microbiol.">
        <title>Complete genome sequence of Corynebacterium casei LMG S-19264T (=DSM 44701T), isolated from a smear-ripened cheese.</title>
        <authorList>
            <consortium name="US DOE Joint Genome Institute (JGI-PGF)"/>
            <person name="Walter F."/>
            <person name="Albersmeier A."/>
            <person name="Kalinowski J."/>
            <person name="Ruckert C."/>
        </authorList>
    </citation>
    <scope>NUCLEOTIDE SEQUENCE</scope>
    <source>
        <strain evidence="1">CGMCC 1.15388</strain>
    </source>
</reference>
<organism evidence="1 2">
    <name type="scientific">Nesterenkonia cremea</name>
    <dbReference type="NCBI Taxonomy" id="1882340"/>
    <lineage>
        <taxon>Bacteria</taxon>
        <taxon>Bacillati</taxon>
        <taxon>Actinomycetota</taxon>
        <taxon>Actinomycetes</taxon>
        <taxon>Micrococcales</taxon>
        <taxon>Micrococcaceae</taxon>
        <taxon>Nesterenkonia</taxon>
    </lineage>
</organism>
<dbReference type="Proteomes" id="UP000633136">
    <property type="component" value="Unassembled WGS sequence"/>
</dbReference>
<evidence type="ECO:0000313" key="1">
    <source>
        <dbReference type="EMBL" id="GGE60530.1"/>
    </source>
</evidence>
<name>A0A917ALH1_9MICC</name>
<proteinExistence type="predicted"/>
<dbReference type="AlphaFoldDB" id="A0A917ALH1"/>
<dbReference type="EMBL" id="BMIS01000001">
    <property type="protein sequence ID" value="GGE60530.1"/>
    <property type="molecule type" value="Genomic_DNA"/>
</dbReference>